<dbReference type="GO" id="GO:0003755">
    <property type="term" value="F:peptidyl-prolyl cis-trans isomerase activity"/>
    <property type="evidence" value="ECO:0007669"/>
    <property type="project" value="UniProtKB-KW"/>
</dbReference>
<proteinExistence type="inferred from homology"/>
<evidence type="ECO:0000256" key="7">
    <source>
        <dbReference type="ARBA" id="ARBA00023186"/>
    </source>
</evidence>
<keyword evidence="8 9" id="KW-0413">Isomerase</keyword>
<evidence type="ECO:0000256" key="1">
    <source>
        <dbReference type="ARBA" id="ARBA00000971"/>
    </source>
</evidence>
<organism evidence="9 10">
    <name type="scientific">Ottowia testudinis</name>
    <dbReference type="NCBI Taxonomy" id="2816950"/>
    <lineage>
        <taxon>Bacteria</taxon>
        <taxon>Pseudomonadati</taxon>
        <taxon>Pseudomonadota</taxon>
        <taxon>Betaproteobacteria</taxon>
        <taxon>Burkholderiales</taxon>
        <taxon>Comamonadaceae</taxon>
        <taxon>Ottowia</taxon>
    </lineage>
</organism>
<keyword evidence="5" id="KW-0963">Cytoplasm</keyword>
<dbReference type="Proteomes" id="UP000663903">
    <property type="component" value="Chromosome"/>
</dbReference>
<evidence type="ECO:0000313" key="9">
    <source>
        <dbReference type="EMBL" id="QTD45560.1"/>
    </source>
</evidence>
<name>A0A975CFQ2_9BURK</name>
<dbReference type="PANTHER" id="PTHR47861">
    <property type="entry name" value="FKBP-TYPE PEPTIDYL-PROLYL CIS-TRANS ISOMERASE SLYD"/>
    <property type="match status" value="1"/>
</dbReference>
<evidence type="ECO:0000313" key="10">
    <source>
        <dbReference type="Proteomes" id="UP000663903"/>
    </source>
</evidence>
<evidence type="ECO:0000256" key="5">
    <source>
        <dbReference type="ARBA" id="ARBA00022490"/>
    </source>
</evidence>
<reference evidence="9" key="1">
    <citation type="submission" date="2021-03" db="EMBL/GenBank/DDBJ databases">
        <title>Ottowia sp. 27C isolated from the cloaca of a Giant Asian pond turtle (Heosemys grandis).</title>
        <authorList>
            <person name="Spergser J."/>
            <person name="Busse H.-J."/>
        </authorList>
    </citation>
    <scope>NUCLEOTIDE SEQUENCE</scope>
    <source>
        <strain evidence="9">27C</strain>
    </source>
</reference>
<dbReference type="Gene3D" id="3.10.50.40">
    <property type="match status" value="1"/>
</dbReference>
<dbReference type="AlphaFoldDB" id="A0A975CFQ2"/>
<sequence>MTTITKDAAVTIAYKMTDPKTGKPLDAGTTAYLHGGHGNLFDKVEAALDGQPVGHSVSIDLTPAEAFGERDEALVRVIPKADFPPGVKVGGQLQGAGPQGGAVVYNVVKIKGPEVHLDGNHALAGHAIRFAATVKAVRPATAEELAHGHVHGAHGHQH</sequence>
<comment type="subcellular location">
    <subcellularLocation>
        <location evidence="2">Cytoplasm</location>
    </subcellularLocation>
</comment>
<evidence type="ECO:0000256" key="4">
    <source>
        <dbReference type="ARBA" id="ARBA00013194"/>
    </source>
</evidence>
<evidence type="ECO:0000256" key="6">
    <source>
        <dbReference type="ARBA" id="ARBA00023110"/>
    </source>
</evidence>
<dbReference type="KEGG" id="otd:J1M35_01125"/>
<comment type="similarity">
    <text evidence="3">Belongs to the FKBP-type PPIase family.</text>
</comment>
<evidence type="ECO:0000256" key="8">
    <source>
        <dbReference type="ARBA" id="ARBA00023235"/>
    </source>
</evidence>
<protein>
    <recommendedName>
        <fullName evidence="4">peptidylprolyl isomerase</fullName>
        <ecNumber evidence="4">5.2.1.8</ecNumber>
    </recommendedName>
</protein>
<dbReference type="RefSeq" id="WP_208009308.1">
    <property type="nucleotide sequence ID" value="NZ_CP071796.1"/>
</dbReference>
<accession>A0A975CFQ2</accession>
<dbReference type="EMBL" id="CP071796">
    <property type="protein sequence ID" value="QTD45560.1"/>
    <property type="molecule type" value="Genomic_DNA"/>
</dbReference>
<keyword evidence="7" id="KW-0143">Chaperone</keyword>
<gene>
    <name evidence="9" type="ORF">J1M35_01125</name>
</gene>
<dbReference type="SUPFAM" id="SSF54534">
    <property type="entry name" value="FKBP-like"/>
    <property type="match status" value="1"/>
</dbReference>
<dbReference type="GO" id="GO:0005737">
    <property type="term" value="C:cytoplasm"/>
    <property type="evidence" value="ECO:0007669"/>
    <property type="project" value="UniProtKB-SubCell"/>
</dbReference>
<keyword evidence="10" id="KW-1185">Reference proteome</keyword>
<dbReference type="PANTHER" id="PTHR47861:SF3">
    <property type="entry name" value="FKBP-TYPE PEPTIDYL-PROLYL CIS-TRANS ISOMERASE SLYD"/>
    <property type="match status" value="1"/>
</dbReference>
<evidence type="ECO:0000256" key="3">
    <source>
        <dbReference type="ARBA" id="ARBA00006577"/>
    </source>
</evidence>
<keyword evidence="6" id="KW-0697">Rotamase</keyword>
<comment type="catalytic activity">
    <reaction evidence="1">
        <text>[protein]-peptidylproline (omega=180) = [protein]-peptidylproline (omega=0)</text>
        <dbReference type="Rhea" id="RHEA:16237"/>
        <dbReference type="Rhea" id="RHEA-COMP:10747"/>
        <dbReference type="Rhea" id="RHEA-COMP:10748"/>
        <dbReference type="ChEBI" id="CHEBI:83833"/>
        <dbReference type="ChEBI" id="CHEBI:83834"/>
        <dbReference type="EC" id="5.2.1.8"/>
    </reaction>
</comment>
<evidence type="ECO:0000256" key="2">
    <source>
        <dbReference type="ARBA" id="ARBA00004496"/>
    </source>
</evidence>
<dbReference type="EC" id="5.2.1.8" evidence="4"/>
<dbReference type="InterPro" id="IPR046357">
    <property type="entry name" value="PPIase_dom_sf"/>
</dbReference>